<feature type="region of interest" description="Disordered" evidence="7">
    <location>
        <begin position="386"/>
        <end position="405"/>
    </location>
</feature>
<organism evidence="9 10">
    <name type="scientific">Fragilariopsis cylindrus CCMP1102</name>
    <dbReference type="NCBI Taxonomy" id="635003"/>
    <lineage>
        <taxon>Eukaryota</taxon>
        <taxon>Sar</taxon>
        <taxon>Stramenopiles</taxon>
        <taxon>Ochrophyta</taxon>
        <taxon>Bacillariophyta</taxon>
        <taxon>Bacillariophyceae</taxon>
        <taxon>Bacillariophycidae</taxon>
        <taxon>Bacillariales</taxon>
        <taxon>Bacillariaceae</taxon>
        <taxon>Fragilariopsis</taxon>
    </lineage>
</organism>
<feature type="region of interest" description="Disordered" evidence="7">
    <location>
        <begin position="119"/>
        <end position="139"/>
    </location>
</feature>
<feature type="domain" description="DNA polymerase alpha/delta/epsilon subunit B" evidence="8">
    <location>
        <begin position="466"/>
        <end position="684"/>
    </location>
</feature>
<evidence type="ECO:0000256" key="4">
    <source>
        <dbReference type="ARBA" id="ARBA00023125"/>
    </source>
</evidence>
<dbReference type="AlphaFoldDB" id="A0A1E7FTJ6"/>
<gene>
    <name evidence="9" type="primary">PolE</name>
    <name evidence="9" type="ORF">FRACYDRAFT_235118</name>
</gene>
<dbReference type="GO" id="GO:0003677">
    <property type="term" value="F:DNA binding"/>
    <property type="evidence" value="ECO:0007669"/>
    <property type="project" value="UniProtKB-KW"/>
</dbReference>
<comment type="similarity">
    <text evidence="2">Belongs to the DNA polymerase epsilon subunit B family.</text>
</comment>
<evidence type="ECO:0000256" key="7">
    <source>
        <dbReference type="SAM" id="MobiDB-lite"/>
    </source>
</evidence>
<keyword evidence="4" id="KW-0238">DNA-binding</keyword>
<dbReference type="GO" id="GO:0006261">
    <property type="term" value="P:DNA-templated DNA replication"/>
    <property type="evidence" value="ECO:0007669"/>
    <property type="project" value="InterPro"/>
</dbReference>
<dbReference type="EMBL" id="KV784354">
    <property type="protein sequence ID" value="OEU21492.1"/>
    <property type="molecule type" value="Genomic_DNA"/>
</dbReference>
<dbReference type="Pfam" id="PF04042">
    <property type="entry name" value="DNA_pol_E_B"/>
    <property type="match status" value="1"/>
</dbReference>
<accession>A0A1E7FTJ6</accession>
<evidence type="ECO:0000256" key="1">
    <source>
        <dbReference type="ARBA" id="ARBA00004123"/>
    </source>
</evidence>
<dbReference type="PANTHER" id="PTHR12708:SF0">
    <property type="entry name" value="DNA POLYMERASE EPSILON SUBUNIT 2"/>
    <property type="match status" value="1"/>
</dbReference>
<dbReference type="InterPro" id="IPR016266">
    <property type="entry name" value="POLE2"/>
</dbReference>
<dbReference type="KEGG" id="fcy:FRACYDRAFT_235118"/>
<evidence type="ECO:0000256" key="6">
    <source>
        <dbReference type="ARBA" id="ARBA00032930"/>
    </source>
</evidence>
<keyword evidence="5" id="KW-0539">Nucleus</keyword>
<evidence type="ECO:0000256" key="5">
    <source>
        <dbReference type="ARBA" id="ARBA00023242"/>
    </source>
</evidence>
<evidence type="ECO:0000256" key="3">
    <source>
        <dbReference type="ARBA" id="ARBA00022705"/>
    </source>
</evidence>
<evidence type="ECO:0000313" key="9">
    <source>
        <dbReference type="EMBL" id="OEU21492.1"/>
    </source>
</evidence>
<evidence type="ECO:0000256" key="2">
    <source>
        <dbReference type="ARBA" id="ARBA00009560"/>
    </source>
</evidence>
<comment type="subcellular location">
    <subcellularLocation>
        <location evidence="1">Nucleus</location>
    </subcellularLocation>
</comment>
<feature type="compositionally biased region" description="Acidic residues" evidence="7">
    <location>
        <begin position="121"/>
        <end position="131"/>
    </location>
</feature>
<sequence>MANPALRRRQLARTCKKYGLLIQPNALPILIEEMESRDHGNIDGGSTTFGDFLTVLQTKLSRSSSASTANLVTLDLVERVLLEEQQEQQQQQAQLLAAKAKQDAKLKKRKQQQQKILIQNEQDDEEEEIDETSSNNNNYNSLVAVSSKSKLKSSTLVPSVSRSSNSSSRSSNITNNKKSKLWKVISAFETPKLVYDSMRKQFRYEQGSASSSLMGSSQDIMTMRIQRYELVKQKVDRSRQEQRLSYLTTIDRLLGTKNNHTQLFNNNSTSSSSASELSLLGMLKSNPSLRCLELEDPTGCVPLRIDLLLDNDNNDNNDIIGCDVDTTGIYLEGSMVLVKGNHEESTLLTTNSEDNDGTVFRCTSIELAPIEVKSITKLHLPPSPYSYDDDFNNSGGGRSQSNSSSPLPIYSLSNLSLDDPDCIDRLEFVIDRMVQGNKKKRSSSSMEIVDDEDQEDENNVPDSILVLFGDFCTESTTSSQALDELASVLQDKNIPSKHSILLIPGPNDVGSNACWPLPAWNKKNIPSSMHPFLAASNSNTSNISTKRMRDNNNNASSLKGGNVYLCSNPCRLECADGRQVVLLRKDLIRESLQHQVLADADSIAYSNAKAASARGSSRASSQSQSHPSSPSLTSRIIHHALSQGHLSPSSSSQQAASTSCAPIYWNYDHSMTLYPLPDLMIVGLDPEYLDTGFDNNTESEVGSRNVGCRVVSPASKPSQNEWECSLTILRSIGVLKKLKA</sequence>
<dbReference type="GO" id="GO:0008622">
    <property type="term" value="C:epsilon DNA polymerase complex"/>
    <property type="evidence" value="ECO:0007669"/>
    <property type="project" value="InterPro"/>
</dbReference>
<name>A0A1E7FTJ6_9STRA</name>
<protein>
    <recommendedName>
        <fullName evidence="6">DNA polymerase II subunit 2</fullName>
    </recommendedName>
</protein>
<feature type="region of interest" description="Disordered" evidence="7">
    <location>
        <begin position="154"/>
        <end position="175"/>
    </location>
</feature>
<dbReference type="GO" id="GO:0042276">
    <property type="term" value="P:error-prone translesion synthesis"/>
    <property type="evidence" value="ECO:0007669"/>
    <property type="project" value="TreeGrafter"/>
</dbReference>
<dbReference type="PANTHER" id="PTHR12708">
    <property type="entry name" value="DNA POLYMERASE EPSILON SUBUNIT B"/>
    <property type="match status" value="1"/>
</dbReference>
<evidence type="ECO:0000259" key="8">
    <source>
        <dbReference type="Pfam" id="PF04042"/>
    </source>
</evidence>
<keyword evidence="10" id="KW-1185">Reference proteome</keyword>
<evidence type="ECO:0000313" key="10">
    <source>
        <dbReference type="Proteomes" id="UP000095751"/>
    </source>
</evidence>
<dbReference type="Proteomes" id="UP000095751">
    <property type="component" value="Unassembled WGS sequence"/>
</dbReference>
<dbReference type="InterPro" id="IPR007185">
    <property type="entry name" value="DNA_pol_a/d/e_bsu"/>
</dbReference>
<dbReference type="OrthoDB" id="10254730at2759"/>
<keyword evidence="3" id="KW-0235">DNA replication</keyword>
<dbReference type="InParanoid" id="A0A1E7FTJ6"/>
<reference evidence="9 10" key="1">
    <citation type="submission" date="2016-09" db="EMBL/GenBank/DDBJ databases">
        <title>Extensive genetic diversity and differential bi-allelic expression allows diatom success in the polar Southern Ocean.</title>
        <authorList>
            <consortium name="DOE Joint Genome Institute"/>
            <person name="Mock T."/>
            <person name="Otillar R.P."/>
            <person name="Strauss J."/>
            <person name="Dupont C."/>
            <person name="Frickenhaus S."/>
            <person name="Maumus F."/>
            <person name="Mcmullan M."/>
            <person name="Sanges R."/>
            <person name="Schmutz J."/>
            <person name="Toseland A."/>
            <person name="Valas R."/>
            <person name="Veluchamy A."/>
            <person name="Ward B.J."/>
            <person name="Allen A."/>
            <person name="Barry K."/>
            <person name="Falciatore A."/>
            <person name="Ferrante M."/>
            <person name="Fortunato A.E."/>
            <person name="Gloeckner G."/>
            <person name="Gruber A."/>
            <person name="Hipkin R."/>
            <person name="Janech M."/>
            <person name="Kroth P."/>
            <person name="Leese F."/>
            <person name="Lindquist E."/>
            <person name="Lyon B.R."/>
            <person name="Martin J."/>
            <person name="Mayer C."/>
            <person name="Parker M."/>
            <person name="Quesneville H."/>
            <person name="Raymond J."/>
            <person name="Uhlig C."/>
            <person name="Valentin K.U."/>
            <person name="Worden A.Z."/>
            <person name="Armbrust E.V."/>
            <person name="Bowler C."/>
            <person name="Green B."/>
            <person name="Moulton V."/>
            <person name="Van Oosterhout C."/>
            <person name="Grigoriev I."/>
        </authorList>
    </citation>
    <scope>NUCLEOTIDE SEQUENCE [LARGE SCALE GENOMIC DNA]</scope>
    <source>
        <strain evidence="9 10">CCMP1102</strain>
    </source>
</reference>
<proteinExistence type="inferred from homology"/>